<dbReference type="AlphaFoldDB" id="A0A839H9Y0"/>
<dbReference type="Gene3D" id="3.40.640.10">
    <property type="entry name" value="Type I PLP-dependent aspartate aminotransferase-like (Major domain)"/>
    <property type="match status" value="1"/>
</dbReference>
<accession>A0A839H9Y0</accession>
<comment type="cofactor">
    <cofactor evidence="1">
        <name>pyridoxal 5'-phosphate</name>
        <dbReference type="ChEBI" id="CHEBI:597326"/>
    </cofactor>
</comment>
<dbReference type="InterPro" id="IPR015421">
    <property type="entry name" value="PyrdxlP-dep_Trfase_major"/>
</dbReference>
<dbReference type="EMBL" id="JACIVD010000044">
    <property type="protein sequence ID" value="MBB1122522.1"/>
    <property type="molecule type" value="Genomic_DNA"/>
</dbReference>
<dbReference type="GO" id="GO:0008483">
    <property type="term" value="F:transaminase activity"/>
    <property type="evidence" value="ECO:0007669"/>
    <property type="project" value="UniProtKB-KW"/>
</dbReference>
<evidence type="ECO:0000256" key="1">
    <source>
        <dbReference type="ARBA" id="ARBA00001933"/>
    </source>
</evidence>
<dbReference type="RefSeq" id="WP_182601668.1">
    <property type="nucleotide sequence ID" value="NZ_JACIVD010000044.1"/>
</dbReference>
<dbReference type="InterPro" id="IPR004839">
    <property type="entry name" value="Aminotransferase_I/II_large"/>
</dbReference>
<evidence type="ECO:0000256" key="2">
    <source>
        <dbReference type="ARBA" id="ARBA00022576"/>
    </source>
</evidence>
<keyword evidence="3 5" id="KW-0808">Transferase</keyword>
<evidence type="ECO:0000256" key="3">
    <source>
        <dbReference type="ARBA" id="ARBA00022679"/>
    </source>
</evidence>
<dbReference type="Gene3D" id="3.90.1150.10">
    <property type="entry name" value="Aspartate Aminotransferase, domain 1"/>
    <property type="match status" value="1"/>
</dbReference>
<dbReference type="Pfam" id="PF00155">
    <property type="entry name" value="Aminotran_1_2"/>
    <property type="match status" value="1"/>
</dbReference>
<reference evidence="5 6" key="1">
    <citation type="submission" date="2020-07" db="EMBL/GenBank/DDBJ databases">
        <title>Description of Limosilactobacillus balticus sp. nov., Limosilactobacillus agrestis sp. nov., Limosilactobacillus albertensis sp. nov., Limosilactobacillus rudii sp. nov., Limosilactobacillus fastidiosus sp. nov., five novel Limosilactobacillus species isolated from the vertebrate gastrointestinal tract, and proposal of 6 subspecies of Limosilactobacillus reuteri adapted to the gastrointestinal tract of specific vertebrate hosts.</title>
        <authorList>
            <person name="Li F."/>
            <person name="Cheng C."/>
            <person name="Zheng J."/>
            <person name="Quevedo R.M."/>
            <person name="Li J."/>
            <person name="Roos S."/>
            <person name="Gaenzle M.G."/>
            <person name="Walter J."/>
        </authorList>
    </citation>
    <scope>NUCLEOTIDE SEQUENCE [LARGE SCALE GENOMIC DNA]</scope>
    <source>
        <strain evidence="5 6">Lr3000</strain>
    </source>
</reference>
<proteinExistence type="predicted"/>
<dbReference type="GO" id="GO:0030170">
    <property type="term" value="F:pyridoxal phosphate binding"/>
    <property type="evidence" value="ECO:0007669"/>
    <property type="project" value="InterPro"/>
</dbReference>
<name>A0A839H9Y0_9LACO</name>
<feature type="domain" description="Aminotransferase class I/classII large" evidence="4">
    <location>
        <begin position="33"/>
        <end position="394"/>
    </location>
</feature>
<dbReference type="InterPro" id="IPR015424">
    <property type="entry name" value="PyrdxlP-dep_Trfase"/>
</dbReference>
<dbReference type="InterPro" id="IPR050881">
    <property type="entry name" value="LL-DAP_aminotransferase"/>
</dbReference>
<comment type="caution">
    <text evidence="5">The sequence shown here is derived from an EMBL/GenBank/DDBJ whole genome shotgun (WGS) entry which is preliminary data.</text>
</comment>
<dbReference type="Proteomes" id="UP000547628">
    <property type="component" value="Unassembled WGS sequence"/>
</dbReference>
<dbReference type="InterPro" id="IPR015422">
    <property type="entry name" value="PyrdxlP-dep_Trfase_small"/>
</dbReference>
<evidence type="ECO:0000313" key="5">
    <source>
        <dbReference type="EMBL" id="MBB1122522.1"/>
    </source>
</evidence>
<dbReference type="SUPFAM" id="SSF53383">
    <property type="entry name" value="PLP-dependent transferases"/>
    <property type="match status" value="1"/>
</dbReference>
<dbReference type="PANTHER" id="PTHR42832">
    <property type="entry name" value="AMINO ACID AMINOTRANSFERASE"/>
    <property type="match status" value="1"/>
</dbReference>
<protein>
    <submittedName>
        <fullName evidence="5">Pyridoxal phosphate-dependent aminotransferase</fullName>
    </submittedName>
</protein>
<organism evidence="5 6">
    <name type="scientific">Limosilactobacillus albertensis</name>
    <dbReference type="NCBI Taxonomy" id="2759752"/>
    <lineage>
        <taxon>Bacteria</taxon>
        <taxon>Bacillati</taxon>
        <taxon>Bacillota</taxon>
        <taxon>Bacilli</taxon>
        <taxon>Lactobacillales</taxon>
        <taxon>Lactobacillaceae</taxon>
        <taxon>Limosilactobacillus</taxon>
    </lineage>
</organism>
<keyword evidence="2 5" id="KW-0032">Aminotransferase</keyword>
<dbReference type="PANTHER" id="PTHR42832:SF3">
    <property type="entry name" value="L-GLUTAMINE--4-(METHYLSULFANYL)-2-OXOBUTANOATE AMINOTRANSFERASE"/>
    <property type="match status" value="1"/>
</dbReference>
<evidence type="ECO:0000313" key="6">
    <source>
        <dbReference type="Proteomes" id="UP000547628"/>
    </source>
</evidence>
<sequence length="401" mass="43960">MNFEQSKLLDTLPKQFFANLVAKVNKKVSEGVDVINLGQGNPDKPTPDYIVKSTQKWVADPQTHKYSLFRGLPAFKEAAAKFYHEKYGASFDPEKEVAILGGSKIGLVELPWALMNPGDTLLLPDPGYTLLLPDPGYPDYLSGAALGKVKFATVPLLAENNFLPDLDAIPDEVAQRAKFFYLNYPNNPTGAVATPAFYQKLVAWAKKYHVGIISDFAYGAIGFDGQAPVSFMETPGAKDVGIEFYTFSKTFNMAGWRIAFAVGNEDIIEALNLIQDHLFVSLFPALQKAAIDALTLPARDAAIAKIVARYEERRNAFINAAEKIGWHAFVPQGTFYAWMPVPTGYTSESFADLLLDKAGVAVAPGNGFGTHGEGYVRIGLLIEPERLVEAVERIAKLNLFN</sequence>
<dbReference type="CDD" id="cd00609">
    <property type="entry name" value="AAT_like"/>
    <property type="match status" value="1"/>
</dbReference>
<gene>
    <name evidence="5" type="ORF">H5S41_00880</name>
</gene>
<evidence type="ECO:0000259" key="4">
    <source>
        <dbReference type="Pfam" id="PF00155"/>
    </source>
</evidence>